<dbReference type="GO" id="GO:0016787">
    <property type="term" value="F:hydrolase activity"/>
    <property type="evidence" value="ECO:0007669"/>
    <property type="project" value="UniProtKB-KW"/>
</dbReference>
<dbReference type="EMBL" id="VSSQ01000708">
    <property type="protein sequence ID" value="MPM00108.1"/>
    <property type="molecule type" value="Genomic_DNA"/>
</dbReference>
<dbReference type="PANTHER" id="PTHR11106:SF27">
    <property type="entry name" value="MACRO DOMAIN-CONTAINING PROTEIN"/>
    <property type="match status" value="1"/>
</dbReference>
<dbReference type="EC" id="3.5.1.-" evidence="2"/>
<dbReference type="PROSITE" id="PS51154">
    <property type="entry name" value="MACRO"/>
    <property type="match status" value="1"/>
</dbReference>
<dbReference type="InterPro" id="IPR043472">
    <property type="entry name" value="Macro_dom-like"/>
</dbReference>
<evidence type="ECO:0000259" key="1">
    <source>
        <dbReference type="PROSITE" id="PS51154"/>
    </source>
</evidence>
<comment type="caution">
    <text evidence="2">The sequence shown here is derived from an EMBL/GenBank/DDBJ whole genome shotgun (WGS) entry which is preliminary data.</text>
</comment>
<dbReference type="AlphaFoldDB" id="A0A644W9B6"/>
<dbReference type="PANTHER" id="PTHR11106">
    <property type="entry name" value="GANGLIOSIDE INDUCED DIFFERENTIATION ASSOCIATED PROTEIN 2-RELATED"/>
    <property type="match status" value="1"/>
</dbReference>
<gene>
    <name evidence="2" type="primary">ymdB_12</name>
    <name evidence="2" type="ORF">SDC9_46331</name>
</gene>
<sequence>MPFTIVRQDITKLKVDAIVNAVNTELQMGGGVCGAIFKAAGATQLQAACDKLAPIKTGEAVITPGFNLSAKFVIHAAGPVYRHWNEEQNEKYLRAAYTNSLKRAVENNCESIAFPLI</sequence>
<keyword evidence="2" id="KW-0378">Hydrolase</keyword>
<accession>A0A644W9B6</accession>
<protein>
    <submittedName>
        <fullName evidence="2">O-acetyl-ADP-ribose deacetylase</fullName>
        <ecNumber evidence="2">3.5.1.-</ecNumber>
    </submittedName>
</protein>
<dbReference type="InterPro" id="IPR002589">
    <property type="entry name" value="Macro_dom"/>
</dbReference>
<organism evidence="2">
    <name type="scientific">bioreactor metagenome</name>
    <dbReference type="NCBI Taxonomy" id="1076179"/>
    <lineage>
        <taxon>unclassified sequences</taxon>
        <taxon>metagenomes</taxon>
        <taxon>ecological metagenomes</taxon>
    </lineage>
</organism>
<dbReference type="SUPFAM" id="SSF52949">
    <property type="entry name" value="Macro domain-like"/>
    <property type="match status" value="1"/>
</dbReference>
<dbReference type="Gene3D" id="3.40.220.10">
    <property type="entry name" value="Leucine Aminopeptidase, subunit E, domain 1"/>
    <property type="match status" value="1"/>
</dbReference>
<evidence type="ECO:0000313" key="2">
    <source>
        <dbReference type="EMBL" id="MPM00108.1"/>
    </source>
</evidence>
<dbReference type="Pfam" id="PF01661">
    <property type="entry name" value="Macro"/>
    <property type="match status" value="1"/>
</dbReference>
<proteinExistence type="predicted"/>
<feature type="domain" description="Macro" evidence="1">
    <location>
        <begin position="1"/>
        <end position="117"/>
    </location>
</feature>
<name>A0A644W9B6_9ZZZZ</name>
<dbReference type="SMART" id="SM00506">
    <property type="entry name" value="A1pp"/>
    <property type="match status" value="1"/>
</dbReference>
<reference evidence="2" key="1">
    <citation type="submission" date="2019-08" db="EMBL/GenBank/DDBJ databases">
        <authorList>
            <person name="Kucharzyk K."/>
            <person name="Murdoch R.W."/>
            <person name="Higgins S."/>
            <person name="Loffler F."/>
        </authorList>
    </citation>
    <scope>NUCLEOTIDE SEQUENCE</scope>
</reference>